<dbReference type="PANTHER" id="PTHR23502">
    <property type="entry name" value="MAJOR FACILITATOR SUPERFAMILY"/>
    <property type="match status" value="1"/>
</dbReference>
<feature type="transmembrane region" description="Helical" evidence="8">
    <location>
        <begin position="98"/>
        <end position="119"/>
    </location>
</feature>
<feature type="transmembrane region" description="Helical" evidence="8">
    <location>
        <begin position="72"/>
        <end position="92"/>
    </location>
</feature>
<accession>A0ABU0YGB2</accession>
<dbReference type="SUPFAM" id="SSF103473">
    <property type="entry name" value="MFS general substrate transporter"/>
    <property type="match status" value="1"/>
</dbReference>
<dbReference type="InterPro" id="IPR036259">
    <property type="entry name" value="MFS_trans_sf"/>
</dbReference>
<dbReference type="Proteomes" id="UP001230156">
    <property type="component" value="Unassembled WGS sequence"/>
</dbReference>
<evidence type="ECO:0000256" key="8">
    <source>
        <dbReference type="RuleBase" id="RU365088"/>
    </source>
</evidence>
<feature type="transmembrane region" description="Helical" evidence="8">
    <location>
        <begin position="210"/>
        <end position="230"/>
    </location>
</feature>
<dbReference type="InterPro" id="IPR011701">
    <property type="entry name" value="MFS"/>
</dbReference>
<dbReference type="InterPro" id="IPR020846">
    <property type="entry name" value="MFS_dom"/>
</dbReference>
<comment type="similarity">
    <text evidence="2 8">Belongs to the major facilitator superfamily. Bcr/CmlA family.</text>
</comment>
<dbReference type="InterPro" id="IPR004812">
    <property type="entry name" value="Efflux_drug-R_Bcr/CmlA"/>
</dbReference>
<dbReference type="PANTHER" id="PTHR23502:SF132">
    <property type="entry name" value="POLYAMINE TRANSPORTER 2-RELATED"/>
    <property type="match status" value="1"/>
</dbReference>
<keyword evidence="4" id="KW-1003">Cell membrane</keyword>
<comment type="subcellular location">
    <subcellularLocation>
        <location evidence="8">Cell inner membrane</location>
        <topology evidence="8">Multi-pass membrane protein</topology>
    </subcellularLocation>
    <subcellularLocation>
        <location evidence="1">Cell membrane</location>
        <topology evidence="1">Multi-pass membrane protein</topology>
    </subcellularLocation>
</comment>
<feature type="transmembrane region" description="Helical" evidence="8">
    <location>
        <begin position="45"/>
        <end position="65"/>
    </location>
</feature>
<gene>
    <name evidence="10" type="ORF">Q8A70_01105</name>
</gene>
<feature type="transmembrane region" description="Helical" evidence="8">
    <location>
        <begin position="245"/>
        <end position="265"/>
    </location>
</feature>
<proteinExistence type="inferred from homology"/>
<dbReference type="PROSITE" id="PS50850">
    <property type="entry name" value="MFS"/>
    <property type="match status" value="1"/>
</dbReference>
<keyword evidence="8" id="KW-0997">Cell inner membrane</keyword>
<dbReference type="RefSeq" id="WP_379953615.1">
    <property type="nucleotide sequence ID" value="NZ_JAUYVI010000001.1"/>
</dbReference>
<keyword evidence="5 8" id="KW-0812">Transmembrane</keyword>
<feature type="transmembrane region" description="Helical" evidence="8">
    <location>
        <begin position="306"/>
        <end position="329"/>
    </location>
</feature>
<reference evidence="11" key="1">
    <citation type="submission" date="2023-08" db="EMBL/GenBank/DDBJ databases">
        <title>Rhodospirillaceae gen. nov., a novel taxon isolated from the Yangtze River Yuezi River estuary sludge.</title>
        <authorList>
            <person name="Ruan L."/>
        </authorList>
    </citation>
    <scope>NUCLEOTIDE SEQUENCE [LARGE SCALE GENOMIC DNA]</scope>
    <source>
        <strain evidence="11">R-7</strain>
    </source>
</reference>
<evidence type="ECO:0000256" key="2">
    <source>
        <dbReference type="ARBA" id="ARBA00006236"/>
    </source>
</evidence>
<name>A0ABU0YGB2_9PROT</name>
<evidence type="ECO:0000256" key="5">
    <source>
        <dbReference type="ARBA" id="ARBA00022692"/>
    </source>
</evidence>
<keyword evidence="7 8" id="KW-0472">Membrane</keyword>
<evidence type="ECO:0000256" key="4">
    <source>
        <dbReference type="ARBA" id="ARBA00022475"/>
    </source>
</evidence>
<sequence length="400" mass="41915">MNHFLRLAVVLGLITAVGPFAVDMYLPALPTIGDSLNASTARVQASLMAFFIVFGVCQLFYGPLADIFGRKLPIYGGLVLFAIGSVGCALAPDIETLIAFRVLQAFGSCAGMVIPRAIVRDLHTGHEATRIMSMLLLVMSVSPILAPLFGSAVIAAVGWRGVFWALTVAAVIALLLAVFALEETRPREARAGSSWGSAFRAYGHLLKDRSFVGLSMVGAFGLSAFFVYLGNSPFVLREQYGLSEWQFSLCFSLNAASFFGFSQLTGRLTKRFGLAPVVRVAVAGMAATMTILATVMLSGFDSLPVMIVGLFMGYGFLGLVLPTCGVLSLEHHGAIAGTASALGGALGMMTGAVVMALSGLFAQAGAQPMVAMIALCAVLACAITFVTLRTAQRGEVAETA</sequence>
<protein>
    <recommendedName>
        <fullName evidence="8">Bcr/CflA family efflux transporter</fullName>
    </recommendedName>
</protein>
<evidence type="ECO:0000256" key="7">
    <source>
        <dbReference type="ARBA" id="ARBA00023136"/>
    </source>
</evidence>
<keyword evidence="6 8" id="KW-1133">Transmembrane helix</keyword>
<keyword evidence="11" id="KW-1185">Reference proteome</keyword>
<dbReference type="Gene3D" id="1.20.1720.10">
    <property type="entry name" value="Multidrug resistance protein D"/>
    <property type="match status" value="1"/>
</dbReference>
<keyword evidence="3 8" id="KW-0813">Transport</keyword>
<dbReference type="NCBIfam" id="TIGR00710">
    <property type="entry name" value="efflux_Bcr_CflA"/>
    <property type="match status" value="1"/>
</dbReference>
<evidence type="ECO:0000259" key="9">
    <source>
        <dbReference type="PROSITE" id="PS50850"/>
    </source>
</evidence>
<feature type="domain" description="Major facilitator superfamily (MFS) profile" evidence="9">
    <location>
        <begin position="4"/>
        <end position="392"/>
    </location>
</feature>
<evidence type="ECO:0000256" key="3">
    <source>
        <dbReference type="ARBA" id="ARBA00022448"/>
    </source>
</evidence>
<organism evidence="10 11">
    <name type="scientific">Dongia sedimenti</name>
    <dbReference type="NCBI Taxonomy" id="3064282"/>
    <lineage>
        <taxon>Bacteria</taxon>
        <taxon>Pseudomonadati</taxon>
        <taxon>Pseudomonadota</taxon>
        <taxon>Alphaproteobacteria</taxon>
        <taxon>Rhodospirillales</taxon>
        <taxon>Dongiaceae</taxon>
        <taxon>Dongia</taxon>
    </lineage>
</organism>
<comment type="caution">
    <text evidence="8">Lacks conserved residue(s) required for the propagation of feature annotation.</text>
</comment>
<evidence type="ECO:0000256" key="6">
    <source>
        <dbReference type="ARBA" id="ARBA00022989"/>
    </source>
</evidence>
<feature type="transmembrane region" description="Helical" evidence="8">
    <location>
        <begin position="368"/>
        <end position="388"/>
    </location>
</feature>
<feature type="transmembrane region" description="Helical" evidence="8">
    <location>
        <begin position="341"/>
        <end position="362"/>
    </location>
</feature>
<dbReference type="Pfam" id="PF07690">
    <property type="entry name" value="MFS_1"/>
    <property type="match status" value="1"/>
</dbReference>
<evidence type="ECO:0000313" key="10">
    <source>
        <dbReference type="EMBL" id="MDQ7246237.1"/>
    </source>
</evidence>
<evidence type="ECO:0000256" key="1">
    <source>
        <dbReference type="ARBA" id="ARBA00004651"/>
    </source>
</evidence>
<evidence type="ECO:0000313" key="11">
    <source>
        <dbReference type="Proteomes" id="UP001230156"/>
    </source>
</evidence>
<comment type="caution">
    <text evidence="10">The sequence shown here is derived from an EMBL/GenBank/DDBJ whole genome shotgun (WGS) entry which is preliminary data.</text>
</comment>
<dbReference type="CDD" id="cd17320">
    <property type="entry name" value="MFS_MdfA_MDR_like"/>
    <property type="match status" value="1"/>
</dbReference>
<dbReference type="EMBL" id="JAUYVI010000001">
    <property type="protein sequence ID" value="MDQ7246237.1"/>
    <property type="molecule type" value="Genomic_DNA"/>
</dbReference>
<feature type="transmembrane region" description="Helical" evidence="8">
    <location>
        <begin position="131"/>
        <end position="156"/>
    </location>
</feature>
<feature type="transmembrane region" description="Helical" evidence="8">
    <location>
        <begin position="277"/>
        <end position="300"/>
    </location>
</feature>
<feature type="transmembrane region" description="Helical" evidence="8">
    <location>
        <begin position="162"/>
        <end position="181"/>
    </location>
</feature>